<dbReference type="InterPro" id="IPR007275">
    <property type="entry name" value="YTH_domain"/>
</dbReference>
<evidence type="ECO:0000259" key="2">
    <source>
        <dbReference type="PROSITE" id="PS50882"/>
    </source>
</evidence>
<keyword evidence="4" id="KW-1185">Reference proteome</keyword>
<feature type="compositionally biased region" description="Low complexity" evidence="1">
    <location>
        <begin position="204"/>
        <end position="222"/>
    </location>
</feature>
<proteinExistence type="predicted"/>
<dbReference type="InterPro" id="IPR017359">
    <property type="entry name" value="Phi-like"/>
</dbReference>
<reference evidence="3 4" key="1">
    <citation type="submission" date="2018-03" db="EMBL/GenBank/DDBJ databases">
        <authorList>
            <person name="Guldener U."/>
        </authorList>
    </citation>
    <scope>NUCLEOTIDE SEQUENCE [LARGE SCALE GENOMIC DNA]</scope>
    <source>
        <strain evidence="3 4">DAOM196992</strain>
    </source>
</reference>
<gene>
    <name evidence="3" type="ORF">PSFLO_04312</name>
</gene>
<dbReference type="PANTHER" id="PTHR15955">
    <property type="entry name" value="RWD DOMAIN CONTAINING PROTEIN 2"/>
    <property type="match status" value="1"/>
</dbReference>
<feature type="region of interest" description="Disordered" evidence="1">
    <location>
        <begin position="291"/>
        <end position="320"/>
    </location>
</feature>
<dbReference type="Proteomes" id="UP000323386">
    <property type="component" value="Unassembled WGS sequence"/>
</dbReference>
<evidence type="ECO:0000313" key="4">
    <source>
        <dbReference type="Proteomes" id="UP000323386"/>
    </source>
</evidence>
<dbReference type="InterPro" id="IPR016135">
    <property type="entry name" value="UBQ-conjugating_enzyme/RWD"/>
</dbReference>
<protein>
    <recommendedName>
        <fullName evidence="2">YTH domain-containing protein</fullName>
    </recommendedName>
</protein>
<evidence type="ECO:0000256" key="1">
    <source>
        <dbReference type="SAM" id="MobiDB-lite"/>
    </source>
</evidence>
<feature type="domain" description="YTH" evidence="2">
    <location>
        <begin position="325"/>
        <end position="427"/>
    </location>
</feature>
<dbReference type="PROSITE" id="PS50882">
    <property type="entry name" value="YTH"/>
    <property type="match status" value="1"/>
</dbReference>
<dbReference type="EMBL" id="OOIP01000011">
    <property type="protein sequence ID" value="SPO38833.1"/>
    <property type="molecule type" value="Genomic_DNA"/>
</dbReference>
<dbReference type="PANTHER" id="PTHR15955:SF10">
    <property type="entry name" value="DUF1115 DOMAIN PROTEIN (AFU_ORTHOLOGUE AFUA_5G14750)"/>
    <property type="match status" value="1"/>
</dbReference>
<organism evidence="3 4">
    <name type="scientific">Pseudozyma flocculosa</name>
    <dbReference type="NCBI Taxonomy" id="84751"/>
    <lineage>
        <taxon>Eukaryota</taxon>
        <taxon>Fungi</taxon>
        <taxon>Dikarya</taxon>
        <taxon>Basidiomycota</taxon>
        <taxon>Ustilaginomycotina</taxon>
        <taxon>Ustilaginomycetes</taxon>
        <taxon>Ustilaginales</taxon>
        <taxon>Ustilaginaceae</taxon>
        <taxon>Pseudozyma</taxon>
    </lineage>
</organism>
<dbReference type="AlphaFoldDB" id="A0A5C3F2T4"/>
<feature type="region of interest" description="Disordered" evidence="1">
    <location>
        <begin position="197"/>
        <end position="231"/>
    </location>
</feature>
<feature type="compositionally biased region" description="Low complexity" evidence="1">
    <location>
        <begin position="294"/>
        <end position="319"/>
    </location>
</feature>
<name>A0A5C3F2T4_9BASI</name>
<accession>A0A5C3F2T4</accession>
<dbReference type="Gene3D" id="3.10.110.10">
    <property type="entry name" value="Ubiquitin Conjugating Enzyme"/>
    <property type="match status" value="1"/>
</dbReference>
<dbReference type="OrthoDB" id="432412at2759"/>
<dbReference type="GO" id="GO:0003723">
    <property type="term" value="F:RNA binding"/>
    <property type="evidence" value="ECO:0007669"/>
    <property type="project" value="InterPro"/>
</dbReference>
<evidence type="ECO:0000313" key="3">
    <source>
        <dbReference type="EMBL" id="SPO38833.1"/>
    </source>
</evidence>
<sequence length="427" mass="45853">MATIDAANTAPAAAGTVLPPETLSSHLSALELITAMWQGDDELELSDRDADAIRLVGEYLNLPLSELGSTTSHRLKDRLPSHIHMSLLIHPENGAEVQSDGWQRRKVKLDLDFVVRRPTAVASAIGQSYVHPRVTVRSPDWLSRDLFDRVCEAVKAVEAEREQQQQADEANDEGDAVGLVMDIVERVSQVVLDGLASQPPTTDAAQGAPSSSSAVAGANGAATPPSATAADVAASRRVLRTWSYLPSLSSREKRSDIVTYALSHSPPLTGFVLAGKPGLIVLEHPLPPLPPSPAAAASSPSTTTTTTSSSSPPAATATPDRAAVQQQLRDATVSLDTFWSRIKSQSWADIPSGHKKVSEKFREEDVERAFDTFEEMTERQEVGGKEVVAYGGKRNKSDLRSVQQWLDGKGLEGRMEKVLGAEWTSTA</sequence>